<proteinExistence type="predicted"/>
<feature type="domain" description="Lactococcus lactis RepB C-terminal" evidence="1">
    <location>
        <begin position="19"/>
        <end position="81"/>
    </location>
</feature>
<dbReference type="Proteomes" id="UP000502998">
    <property type="component" value="Plasmid pVE80-2"/>
</dbReference>
<sequence>MRKLCKATTHASFARFHAVKSYEMTDLALMSGLQKNVYPRYDELKALRGLEGVKTHLSYVREKQAPYSKGNMAKYLKKRLNNTCQL</sequence>
<name>A0A679IBU9_9ENTE</name>
<reference evidence="2 3" key="1">
    <citation type="submission" date="2020-02" db="EMBL/GenBank/DDBJ databases">
        <title>Characterization of vanA genotype vancomycin-resistant Enterococcus saigonensis VE80.</title>
        <authorList>
            <person name="Harada T."/>
            <person name="Motooka D."/>
            <person name="Nakamura S."/>
            <person name="Yamamoto Y."/>
            <person name="Kawahara R."/>
            <person name="Kawatsu K."/>
        </authorList>
    </citation>
    <scope>NUCLEOTIDE SEQUENCE [LARGE SCALE GENOMIC DNA]</scope>
    <source>
        <strain evidence="2 3">VE80</strain>
        <plasmid evidence="2 3">pVE80-2</plasmid>
    </source>
</reference>
<accession>A0A679IBU9</accession>
<dbReference type="KEGG" id="esg:EsVE80_p2-00020"/>
<geneLocation type="plasmid" evidence="2 3">
    <name>pVE80-2</name>
</geneLocation>
<evidence type="ECO:0000259" key="1">
    <source>
        <dbReference type="Pfam" id="PF06430"/>
    </source>
</evidence>
<evidence type="ECO:0000313" key="2">
    <source>
        <dbReference type="EMBL" id="BCA87158.1"/>
    </source>
</evidence>
<gene>
    <name evidence="2" type="ORF">EsVE80_p2-00020</name>
</gene>
<dbReference type="RefSeq" id="WP_232061379.1">
    <property type="nucleotide sequence ID" value="NZ_AP022824.1"/>
</dbReference>
<evidence type="ECO:0000313" key="3">
    <source>
        <dbReference type="Proteomes" id="UP000502998"/>
    </source>
</evidence>
<dbReference type="EMBL" id="AP022824">
    <property type="protein sequence ID" value="BCA87158.1"/>
    <property type="molecule type" value="Genomic_DNA"/>
</dbReference>
<keyword evidence="3" id="KW-1185">Reference proteome</keyword>
<organism evidence="2 3">
    <name type="scientific">Enterococcus saigonensis</name>
    <dbReference type="NCBI Taxonomy" id="1805431"/>
    <lineage>
        <taxon>Bacteria</taxon>
        <taxon>Bacillati</taxon>
        <taxon>Bacillota</taxon>
        <taxon>Bacilli</taxon>
        <taxon>Lactobacillales</taxon>
        <taxon>Enterococcaceae</taxon>
        <taxon>Enterococcus</taxon>
    </lineage>
</organism>
<dbReference type="AlphaFoldDB" id="A0A679IBU9"/>
<keyword evidence="2" id="KW-0614">Plasmid</keyword>
<dbReference type="InterPro" id="IPR010931">
    <property type="entry name" value="L_lactis_RepB_C"/>
</dbReference>
<dbReference type="Pfam" id="PF06430">
    <property type="entry name" value="L_lactis_RepB_C"/>
    <property type="match status" value="1"/>
</dbReference>
<protein>
    <recommendedName>
        <fullName evidence="1">Lactococcus lactis RepB C-terminal domain-containing protein</fullName>
    </recommendedName>
</protein>